<evidence type="ECO:0000256" key="1">
    <source>
        <dbReference type="SAM" id="MobiDB-lite"/>
    </source>
</evidence>
<feature type="compositionally biased region" description="Polar residues" evidence="1">
    <location>
        <begin position="241"/>
        <end position="251"/>
    </location>
</feature>
<feature type="compositionally biased region" description="Acidic residues" evidence="1">
    <location>
        <begin position="254"/>
        <end position="280"/>
    </location>
</feature>
<dbReference type="SUPFAM" id="SSF48371">
    <property type="entry name" value="ARM repeat"/>
    <property type="match status" value="1"/>
</dbReference>
<dbReference type="AlphaFoldDB" id="A0A699JSW2"/>
<feature type="compositionally biased region" description="Acidic residues" evidence="1">
    <location>
        <begin position="319"/>
        <end position="341"/>
    </location>
</feature>
<gene>
    <name evidence="2" type="ORF">Tci_627209</name>
</gene>
<dbReference type="EMBL" id="BKCJ010444242">
    <property type="protein sequence ID" value="GFA55237.1"/>
    <property type="molecule type" value="Genomic_DNA"/>
</dbReference>
<sequence length="359" mass="41194">MDTTIDQQVAMDEAFVPPDIPEIYMQEFRATATVHHHAIRFNMDDKKHIMNLESFRDMLHICPRIPAIINKYLTGKSFSYDSLRLSQAQILWGLYHERNVDYAYLMWEDFVYQVEHKNQKKSNEMYYPWFTKVRIHHFMSKDPSIPRRNKVNWHYVRDDFMFSTIKLRSSSKPKASARRARSGSNTSITPPTVAASPRLTASAKGKQTAKVSKAKSLSVLSEVAMTEAQQLKLATKRSRQQMHISQASSFGTDEGTDEGADEEEKDDDDDENDEGDDGEEGDGKEGDSKDDNDEDDDDEEGNDDEQEVVRDVDKKDAEESGDDDKEEGEGDEQESDEETRDEECKTHMKNTINLKILQV</sequence>
<feature type="compositionally biased region" description="Acidic residues" evidence="1">
    <location>
        <begin position="290"/>
        <end position="306"/>
    </location>
</feature>
<accession>A0A699JSW2</accession>
<comment type="caution">
    <text evidence="2">The sequence shown here is derived from an EMBL/GenBank/DDBJ whole genome shotgun (WGS) entry which is preliminary data.</text>
</comment>
<reference evidence="2" key="1">
    <citation type="journal article" date="2019" name="Sci. Rep.">
        <title>Draft genome of Tanacetum cinerariifolium, the natural source of mosquito coil.</title>
        <authorList>
            <person name="Yamashiro T."/>
            <person name="Shiraishi A."/>
            <person name="Satake H."/>
            <person name="Nakayama K."/>
        </authorList>
    </citation>
    <scope>NUCLEOTIDE SEQUENCE</scope>
</reference>
<evidence type="ECO:0000313" key="2">
    <source>
        <dbReference type="EMBL" id="GFA55237.1"/>
    </source>
</evidence>
<feature type="region of interest" description="Disordered" evidence="1">
    <location>
        <begin position="234"/>
        <end position="359"/>
    </location>
</feature>
<feature type="region of interest" description="Disordered" evidence="1">
    <location>
        <begin position="171"/>
        <end position="215"/>
    </location>
</feature>
<protein>
    <submittedName>
        <fullName evidence="2">Uncharacterized protein</fullName>
    </submittedName>
</protein>
<proteinExistence type="predicted"/>
<organism evidence="2">
    <name type="scientific">Tanacetum cinerariifolium</name>
    <name type="common">Dalmatian daisy</name>
    <name type="synonym">Chrysanthemum cinerariifolium</name>
    <dbReference type="NCBI Taxonomy" id="118510"/>
    <lineage>
        <taxon>Eukaryota</taxon>
        <taxon>Viridiplantae</taxon>
        <taxon>Streptophyta</taxon>
        <taxon>Embryophyta</taxon>
        <taxon>Tracheophyta</taxon>
        <taxon>Spermatophyta</taxon>
        <taxon>Magnoliopsida</taxon>
        <taxon>eudicotyledons</taxon>
        <taxon>Gunneridae</taxon>
        <taxon>Pentapetalae</taxon>
        <taxon>asterids</taxon>
        <taxon>campanulids</taxon>
        <taxon>Asterales</taxon>
        <taxon>Asteraceae</taxon>
        <taxon>Asteroideae</taxon>
        <taxon>Anthemideae</taxon>
        <taxon>Anthemidinae</taxon>
        <taxon>Tanacetum</taxon>
    </lineage>
</organism>
<name>A0A699JSW2_TANCI</name>
<feature type="compositionally biased region" description="Basic and acidic residues" evidence="1">
    <location>
        <begin position="307"/>
        <end position="318"/>
    </location>
</feature>
<dbReference type="InterPro" id="IPR016024">
    <property type="entry name" value="ARM-type_fold"/>
</dbReference>
<feature type="compositionally biased region" description="Basic residues" evidence="1">
    <location>
        <begin position="171"/>
        <end position="181"/>
    </location>
</feature>